<sequence>MSPALVRRAGQVLGGLAGAAAMIAGVTVVSRLLGFARWGVQAHALGSGAIGGAYNAANTLPNVLFEVAAGGALAGAIVPVLVGPIAARDRRTVDATASATLGWTLLVLVPLGLLLAAVSGLVGPLLLRDPDPSQVALVQFFVLVFAVQVPIYGTTVLLYGVLQAHRKFFWPAFAPILSSVVVIVAYLVYGSLAHGEQDDSGALEPGALSWLAWGTTAGVAAMCFPMLVPVRRLGVRLRPTLRFPDGVGRRVRSLAFAGVGAVLAQQLSVLVTMKVAFARGDEGTYSVFLWTQAVYLLPYAVLVVPLATATFPRMASRASEGDRAGFAHLASRTTRAVLAAAAIGAAALAAAAPAVADLFLKLNQGRSPELVAAMAPTLSWMLPGLLGFAVVFHGSRSLYALERGRLAVASTAVGWVGAALAAIALGAWLVPSAPDAPSTLVLLGGASSIGMLLGGVATLVALRRAAGPRSLDGLLRTVFVLVAAGVLGAAIGRWVTDSVLSLSGHGWASAIGAGAGGGVLAALVVAAALLALDGGTVRDLVRVDQRPAQPTWRDSPVRRDDRSSDLG</sequence>
<dbReference type="GO" id="GO:0008360">
    <property type="term" value="P:regulation of cell shape"/>
    <property type="evidence" value="ECO:0007669"/>
    <property type="project" value="UniProtKB-KW"/>
</dbReference>
<accession>A0A512PH58</accession>
<evidence type="ECO:0000256" key="1">
    <source>
        <dbReference type="ARBA" id="ARBA00004651"/>
    </source>
</evidence>
<keyword evidence="5" id="KW-0573">Peptidoglycan synthesis</keyword>
<feature type="transmembrane region" description="Helical" evidence="9">
    <location>
        <begin position="372"/>
        <end position="394"/>
    </location>
</feature>
<feature type="transmembrane region" description="Helical" evidence="9">
    <location>
        <begin position="474"/>
        <end position="495"/>
    </location>
</feature>
<dbReference type="PRINTS" id="PR01806">
    <property type="entry name" value="VIRFACTRMVIN"/>
</dbReference>
<feature type="transmembrane region" description="Helical" evidence="9">
    <location>
        <begin position="507"/>
        <end position="532"/>
    </location>
</feature>
<evidence type="ECO:0000313" key="10">
    <source>
        <dbReference type="EMBL" id="GEP70517.1"/>
    </source>
</evidence>
<feature type="transmembrane region" description="Helical" evidence="9">
    <location>
        <begin position="406"/>
        <end position="428"/>
    </location>
</feature>
<comment type="caution">
    <text evidence="10">The sequence shown here is derived from an EMBL/GenBank/DDBJ whole genome shotgun (WGS) entry which is preliminary data.</text>
</comment>
<dbReference type="GO" id="GO:0015648">
    <property type="term" value="F:lipid-linked peptidoglycan transporter activity"/>
    <property type="evidence" value="ECO:0007669"/>
    <property type="project" value="TreeGrafter"/>
</dbReference>
<keyword evidence="6 9" id="KW-1133">Transmembrane helix</keyword>
<gene>
    <name evidence="10" type="ORF">CSO01_32320</name>
</gene>
<evidence type="ECO:0000256" key="2">
    <source>
        <dbReference type="ARBA" id="ARBA00022475"/>
    </source>
</evidence>
<feature type="transmembrane region" description="Helical" evidence="9">
    <location>
        <begin position="336"/>
        <end position="360"/>
    </location>
</feature>
<dbReference type="PANTHER" id="PTHR47019">
    <property type="entry name" value="LIPID II FLIPPASE MURJ"/>
    <property type="match status" value="1"/>
</dbReference>
<dbReference type="RefSeq" id="WP_146954299.1">
    <property type="nucleotide sequence ID" value="NZ_BAABBJ010000016.1"/>
</dbReference>
<keyword evidence="11" id="KW-1185">Reference proteome</keyword>
<dbReference type="AlphaFoldDB" id="A0A512PH58"/>
<feature type="compositionally biased region" description="Basic and acidic residues" evidence="8">
    <location>
        <begin position="555"/>
        <end position="567"/>
    </location>
</feature>
<dbReference type="Pfam" id="PF03023">
    <property type="entry name" value="MurJ"/>
    <property type="match status" value="1"/>
</dbReference>
<organism evidence="10 11">
    <name type="scientific">Cellulomonas soli</name>
    <dbReference type="NCBI Taxonomy" id="931535"/>
    <lineage>
        <taxon>Bacteria</taxon>
        <taxon>Bacillati</taxon>
        <taxon>Actinomycetota</taxon>
        <taxon>Actinomycetes</taxon>
        <taxon>Micrococcales</taxon>
        <taxon>Cellulomonadaceae</taxon>
        <taxon>Cellulomonas</taxon>
    </lineage>
</organism>
<dbReference type="GO" id="GO:0009252">
    <property type="term" value="P:peptidoglycan biosynthetic process"/>
    <property type="evidence" value="ECO:0007669"/>
    <property type="project" value="UniProtKB-KW"/>
</dbReference>
<keyword evidence="7 9" id="KW-0472">Membrane</keyword>
<feature type="transmembrane region" description="Helical" evidence="9">
    <location>
        <begin position="99"/>
        <end position="126"/>
    </location>
</feature>
<evidence type="ECO:0000256" key="3">
    <source>
        <dbReference type="ARBA" id="ARBA00022692"/>
    </source>
</evidence>
<dbReference type="GO" id="GO:0005886">
    <property type="term" value="C:plasma membrane"/>
    <property type="evidence" value="ECO:0007669"/>
    <property type="project" value="UniProtKB-SubCell"/>
</dbReference>
<evidence type="ECO:0000256" key="9">
    <source>
        <dbReference type="SAM" id="Phobius"/>
    </source>
</evidence>
<dbReference type="InterPro" id="IPR004268">
    <property type="entry name" value="MurJ"/>
</dbReference>
<name>A0A512PH58_9CELL</name>
<evidence type="ECO:0000256" key="7">
    <source>
        <dbReference type="ARBA" id="ARBA00023136"/>
    </source>
</evidence>
<keyword evidence="2" id="KW-1003">Cell membrane</keyword>
<evidence type="ECO:0000313" key="11">
    <source>
        <dbReference type="Proteomes" id="UP000321798"/>
    </source>
</evidence>
<feature type="transmembrane region" description="Helical" evidence="9">
    <location>
        <begin position="293"/>
        <end position="315"/>
    </location>
</feature>
<dbReference type="GO" id="GO:0034204">
    <property type="term" value="P:lipid translocation"/>
    <property type="evidence" value="ECO:0007669"/>
    <property type="project" value="TreeGrafter"/>
</dbReference>
<keyword evidence="4" id="KW-0133">Cell shape</keyword>
<feature type="transmembrane region" description="Helical" evidence="9">
    <location>
        <begin position="67"/>
        <end position="87"/>
    </location>
</feature>
<feature type="transmembrane region" description="Helical" evidence="9">
    <location>
        <begin position="168"/>
        <end position="190"/>
    </location>
</feature>
<comment type="subcellular location">
    <subcellularLocation>
        <location evidence="1">Cell membrane</location>
        <topology evidence="1">Multi-pass membrane protein</topology>
    </subcellularLocation>
</comment>
<feature type="transmembrane region" description="Helical" evidence="9">
    <location>
        <begin position="138"/>
        <end position="161"/>
    </location>
</feature>
<evidence type="ECO:0000256" key="6">
    <source>
        <dbReference type="ARBA" id="ARBA00022989"/>
    </source>
</evidence>
<protein>
    <submittedName>
        <fullName evidence="10">Membrane protein</fullName>
    </submittedName>
</protein>
<feature type="transmembrane region" description="Helical" evidence="9">
    <location>
        <begin position="440"/>
        <end position="462"/>
    </location>
</feature>
<dbReference type="PANTHER" id="PTHR47019:SF1">
    <property type="entry name" value="LIPID II FLIPPASE MURJ"/>
    <property type="match status" value="1"/>
</dbReference>
<feature type="transmembrane region" description="Helical" evidence="9">
    <location>
        <begin position="251"/>
        <end position="273"/>
    </location>
</feature>
<evidence type="ECO:0000256" key="8">
    <source>
        <dbReference type="SAM" id="MobiDB-lite"/>
    </source>
</evidence>
<dbReference type="InterPro" id="IPR051050">
    <property type="entry name" value="Lipid_II_flippase_MurJ/MviN"/>
</dbReference>
<evidence type="ECO:0000256" key="4">
    <source>
        <dbReference type="ARBA" id="ARBA00022960"/>
    </source>
</evidence>
<feature type="transmembrane region" description="Helical" evidence="9">
    <location>
        <begin position="210"/>
        <end position="230"/>
    </location>
</feature>
<proteinExistence type="predicted"/>
<feature type="transmembrane region" description="Helical" evidence="9">
    <location>
        <begin position="12"/>
        <end position="33"/>
    </location>
</feature>
<reference evidence="10 11" key="1">
    <citation type="submission" date="2019-07" db="EMBL/GenBank/DDBJ databases">
        <title>Whole genome shotgun sequence of Cellulomonas soli NBRC 109434.</title>
        <authorList>
            <person name="Hosoyama A."/>
            <person name="Uohara A."/>
            <person name="Ohji S."/>
            <person name="Ichikawa N."/>
        </authorList>
    </citation>
    <scope>NUCLEOTIDE SEQUENCE [LARGE SCALE GENOMIC DNA]</scope>
    <source>
        <strain evidence="10 11">NBRC 109434</strain>
    </source>
</reference>
<evidence type="ECO:0000256" key="5">
    <source>
        <dbReference type="ARBA" id="ARBA00022984"/>
    </source>
</evidence>
<dbReference type="Proteomes" id="UP000321798">
    <property type="component" value="Unassembled WGS sequence"/>
</dbReference>
<feature type="region of interest" description="Disordered" evidence="8">
    <location>
        <begin position="548"/>
        <end position="567"/>
    </location>
</feature>
<dbReference type="OrthoDB" id="4350032at2"/>
<dbReference type="EMBL" id="BKAL01000014">
    <property type="protein sequence ID" value="GEP70517.1"/>
    <property type="molecule type" value="Genomic_DNA"/>
</dbReference>
<keyword evidence="3 9" id="KW-0812">Transmembrane</keyword>